<dbReference type="RefSeq" id="WP_413270718.1">
    <property type="nucleotide sequence ID" value="NZ_JBHFNQ010000094.1"/>
</dbReference>
<name>A0ABV4X4E5_9CYAN</name>
<dbReference type="InterPro" id="IPR041049">
    <property type="entry name" value="DUF5615"/>
</dbReference>
<evidence type="ECO:0000259" key="1">
    <source>
        <dbReference type="Pfam" id="PF18480"/>
    </source>
</evidence>
<proteinExistence type="predicted"/>
<dbReference type="Proteomes" id="UP001576774">
    <property type="component" value="Unassembled WGS sequence"/>
</dbReference>
<sequence length="105" mass="11716">MRVLLDECLPKKLKRELVGHTVITVPQQGWAGKKNGELLQLAESEFDVFLTIDRNLTAQQNLSTRNIAIVVIVAPSNRIEALKPLIPQLLVILETIQSGQVIYVC</sequence>
<gene>
    <name evidence="2" type="ORF">ACE1CC_12265</name>
</gene>
<dbReference type="Pfam" id="PF18480">
    <property type="entry name" value="DUF5615"/>
    <property type="match status" value="1"/>
</dbReference>
<feature type="domain" description="DUF5615" evidence="1">
    <location>
        <begin position="1"/>
        <end position="103"/>
    </location>
</feature>
<comment type="caution">
    <text evidence="2">The sequence shown here is derived from an EMBL/GenBank/DDBJ whole genome shotgun (WGS) entry which is preliminary data.</text>
</comment>
<reference evidence="2 3" key="1">
    <citation type="submission" date="2024-09" db="EMBL/GenBank/DDBJ databases">
        <title>Floridaenema gen nov. (Aerosakkonemataceae, Aerosakkonematales ord. nov., Cyanobacteria) from benthic tropical and subtropical fresh waters, with the description of four new species.</title>
        <authorList>
            <person name="Moretto J.A."/>
            <person name="Berthold D.E."/>
            <person name="Lefler F.W."/>
            <person name="Huang I.-S."/>
            <person name="Laughinghouse H. IV."/>
        </authorList>
    </citation>
    <scope>NUCLEOTIDE SEQUENCE [LARGE SCALE GENOMIC DNA]</scope>
    <source>
        <strain evidence="2 3">BLCC-F46</strain>
    </source>
</reference>
<evidence type="ECO:0000313" key="2">
    <source>
        <dbReference type="EMBL" id="MFB2877619.1"/>
    </source>
</evidence>
<organism evidence="2 3">
    <name type="scientific">Floridaenema aerugineum BLCC-F46</name>
    <dbReference type="NCBI Taxonomy" id="3153654"/>
    <lineage>
        <taxon>Bacteria</taxon>
        <taxon>Bacillati</taxon>
        <taxon>Cyanobacteriota</taxon>
        <taxon>Cyanophyceae</taxon>
        <taxon>Oscillatoriophycideae</taxon>
        <taxon>Aerosakkonematales</taxon>
        <taxon>Aerosakkonemataceae</taxon>
        <taxon>Floridanema</taxon>
        <taxon>Floridanema aerugineum</taxon>
    </lineage>
</organism>
<protein>
    <submittedName>
        <fullName evidence="2">DUF5615 family PIN-like protein</fullName>
    </submittedName>
</protein>
<accession>A0ABV4X4E5</accession>
<evidence type="ECO:0000313" key="3">
    <source>
        <dbReference type="Proteomes" id="UP001576774"/>
    </source>
</evidence>
<dbReference type="EMBL" id="JBHFNQ010000094">
    <property type="protein sequence ID" value="MFB2877619.1"/>
    <property type="molecule type" value="Genomic_DNA"/>
</dbReference>
<keyword evidence="3" id="KW-1185">Reference proteome</keyword>